<dbReference type="InterPro" id="IPR008965">
    <property type="entry name" value="CBM2/CBM3_carb-bd_dom_sf"/>
</dbReference>
<dbReference type="Pfam" id="PF03160">
    <property type="entry name" value="Calx-beta"/>
    <property type="match status" value="2"/>
</dbReference>
<dbReference type="InterPro" id="IPR036434">
    <property type="entry name" value="Beta_cellobiohydrolase_sf"/>
</dbReference>
<protein>
    <recommendedName>
        <fullName evidence="3">cellulase</fullName>
        <ecNumber evidence="3">3.2.1.4</ecNumber>
    </recommendedName>
</protein>
<evidence type="ECO:0000256" key="6">
    <source>
        <dbReference type="ARBA" id="ARBA00022801"/>
    </source>
</evidence>
<dbReference type="Gene3D" id="2.60.40.2030">
    <property type="match status" value="2"/>
</dbReference>
<accession>A0A518I9Y2</accession>
<dbReference type="SUPFAM" id="SSF141072">
    <property type="entry name" value="CalX-like"/>
    <property type="match status" value="2"/>
</dbReference>
<evidence type="ECO:0000256" key="3">
    <source>
        <dbReference type="ARBA" id="ARBA00012601"/>
    </source>
</evidence>
<dbReference type="PANTHER" id="PTHR11878">
    <property type="entry name" value="SODIUM/CALCIUM EXCHANGER"/>
    <property type="match status" value="1"/>
</dbReference>
<dbReference type="GO" id="GO:0007154">
    <property type="term" value="P:cell communication"/>
    <property type="evidence" value="ECO:0007669"/>
    <property type="project" value="InterPro"/>
</dbReference>
<evidence type="ECO:0000259" key="13">
    <source>
        <dbReference type="PROSITE" id="PS51173"/>
    </source>
</evidence>
<dbReference type="PRINTS" id="PR00735">
    <property type="entry name" value="GLHYDRLASE8"/>
</dbReference>
<dbReference type="GO" id="GO:0030245">
    <property type="term" value="P:cellulose catabolic process"/>
    <property type="evidence" value="ECO:0007669"/>
    <property type="project" value="UniProtKB-KW"/>
</dbReference>
<evidence type="ECO:0000256" key="7">
    <source>
        <dbReference type="ARBA" id="ARBA00022837"/>
    </source>
</evidence>
<evidence type="ECO:0000256" key="2">
    <source>
        <dbReference type="ARBA" id="ARBA00009209"/>
    </source>
</evidence>
<dbReference type="SMART" id="SM00237">
    <property type="entry name" value="Calx_beta"/>
    <property type="match status" value="2"/>
</dbReference>
<dbReference type="Proteomes" id="UP000318313">
    <property type="component" value="Chromosome"/>
</dbReference>
<dbReference type="RefSeq" id="WP_145307879.1">
    <property type="nucleotide sequence ID" value="NZ_CP037452.1"/>
</dbReference>
<evidence type="ECO:0000313" key="14">
    <source>
        <dbReference type="EMBL" id="QDV49819.1"/>
    </source>
</evidence>
<organism evidence="14 15">
    <name type="scientific">Gimesia fumaroli</name>
    <dbReference type="NCBI Taxonomy" id="2527976"/>
    <lineage>
        <taxon>Bacteria</taxon>
        <taxon>Pseudomonadati</taxon>
        <taxon>Planctomycetota</taxon>
        <taxon>Planctomycetia</taxon>
        <taxon>Planctomycetales</taxon>
        <taxon>Planctomycetaceae</taxon>
        <taxon>Gimesia</taxon>
    </lineage>
</organism>
<dbReference type="GO" id="GO:0016020">
    <property type="term" value="C:membrane"/>
    <property type="evidence" value="ECO:0007669"/>
    <property type="project" value="InterPro"/>
</dbReference>
<keyword evidence="4" id="KW-0732">Signal</keyword>
<dbReference type="SUPFAM" id="SSF48208">
    <property type="entry name" value="Six-hairpin glycosidases"/>
    <property type="match status" value="1"/>
</dbReference>
<dbReference type="InterPro" id="IPR013783">
    <property type="entry name" value="Ig-like_fold"/>
</dbReference>
<dbReference type="SUPFAM" id="SSF51989">
    <property type="entry name" value="Glycosyl hydrolases family 6, cellulases"/>
    <property type="match status" value="1"/>
</dbReference>
<dbReference type="Pfam" id="PF00553">
    <property type="entry name" value="CBM_2"/>
    <property type="match status" value="2"/>
</dbReference>
<dbReference type="EMBL" id="CP037452">
    <property type="protein sequence ID" value="QDV49819.1"/>
    <property type="molecule type" value="Genomic_DNA"/>
</dbReference>
<dbReference type="Gene3D" id="2.60.40.10">
    <property type="entry name" value="Immunoglobulins"/>
    <property type="match status" value="1"/>
</dbReference>
<dbReference type="SMART" id="SM00637">
    <property type="entry name" value="CBD_II"/>
    <property type="match status" value="2"/>
</dbReference>
<dbReference type="EC" id="3.2.1.4" evidence="3"/>
<keyword evidence="5" id="KW-0677">Repeat</keyword>
<dbReference type="Gene3D" id="2.60.40.2810">
    <property type="match status" value="1"/>
</dbReference>
<dbReference type="Gene3D" id="1.50.10.10">
    <property type="match status" value="1"/>
</dbReference>
<dbReference type="SUPFAM" id="SSF81296">
    <property type="entry name" value="E set domains"/>
    <property type="match status" value="1"/>
</dbReference>
<keyword evidence="6 14" id="KW-0378">Hydrolase</keyword>
<dbReference type="InterPro" id="IPR051171">
    <property type="entry name" value="CaCA"/>
</dbReference>
<dbReference type="InterPro" id="IPR001919">
    <property type="entry name" value="CBD2"/>
</dbReference>
<evidence type="ECO:0000256" key="1">
    <source>
        <dbReference type="ARBA" id="ARBA00000966"/>
    </source>
</evidence>
<dbReference type="GO" id="GO:0030247">
    <property type="term" value="F:polysaccharide binding"/>
    <property type="evidence" value="ECO:0007669"/>
    <property type="project" value="UniProtKB-UniRule"/>
</dbReference>
<evidence type="ECO:0000256" key="12">
    <source>
        <dbReference type="SAM" id="MobiDB-lite"/>
    </source>
</evidence>
<dbReference type="PANTHER" id="PTHR11878:SF65">
    <property type="entry name" value="NA_CA-EXCHANGE PROTEIN, ISOFORM G"/>
    <property type="match status" value="1"/>
</dbReference>
<dbReference type="GO" id="GO:0030001">
    <property type="term" value="P:metal ion transport"/>
    <property type="evidence" value="ECO:0007669"/>
    <property type="project" value="TreeGrafter"/>
</dbReference>
<keyword evidence="8" id="KW-0136">Cellulose degradation</keyword>
<evidence type="ECO:0000256" key="9">
    <source>
        <dbReference type="ARBA" id="ARBA00023065"/>
    </source>
</evidence>
<keyword evidence="11" id="KW-0119">Carbohydrate metabolism</keyword>
<keyword evidence="10 14" id="KW-0326">Glycosidase</keyword>
<dbReference type="InterPro" id="IPR018366">
    <property type="entry name" value="CBM2_CS"/>
</dbReference>
<dbReference type="InterPro" id="IPR008928">
    <property type="entry name" value="6-hairpin_glycosidase_sf"/>
</dbReference>
<evidence type="ECO:0000256" key="8">
    <source>
        <dbReference type="ARBA" id="ARBA00023001"/>
    </source>
</evidence>
<name>A0A518I9Y2_9PLAN</name>
<reference evidence="14 15" key="1">
    <citation type="submission" date="2019-03" db="EMBL/GenBank/DDBJ databases">
        <title>Deep-cultivation of Planctomycetes and their phenomic and genomic characterization uncovers novel biology.</title>
        <authorList>
            <person name="Wiegand S."/>
            <person name="Jogler M."/>
            <person name="Boedeker C."/>
            <person name="Pinto D."/>
            <person name="Vollmers J."/>
            <person name="Rivas-Marin E."/>
            <person name="Kohn T."/>
            <person name="Peeters S.H."/>
            <person name="Heuer A."/>
            <person name="Rast P."/>
            <person name="Oberbeckmann S."/>
            <person name="Bunk B."/>
            <person name="Jeske O."/>
            <person name="Meyerdierks A."/>
            <person name="Storesund J.E."/>
            <person name="Kallscheuer N."/>
            <person name="Luecker S."/>
            <person name="Lage O.M."/>
            <person name="Pohl T."/>
            <person name="Merkel B.J."/>
            <person name="Hornburger P."/>
            <person name="Mueller R.-W."/>
            <person name="Bruemmer F."/>
            <person name="Labrenz M."/>
            <person name="Spormann A.M."/>
            <person name="Op den Camp H."/>
            <person name="Overmann J."/>
            <person name="Amann R."/>
            <person name="Jetten M.S.M."/>
            <person name="Mascher T."/>
            <person name="Medema M.H."/>
            <person name="Devos D.P."/>
            <person name="Kaster A.-K."/>
            <person name="Ovreas L."/>
            <person name="Rohde M."/>
            <person name="Galperin M.Y."/>
            <person name="Jogler C."/>
        </authorList>
    </citation>
    <scope>NUCLEOTIDE SEQUENCE [LARGE SCALE GENOMIC DNA]</scope>
    <source>
        <strain evidence="14 15">Enr17</strain>
    </source>
</reference>
<comment type="catalytic activity">
    <reaction evidence="1">
        <text>Endohydrolysis of (1-&gt;4)-beta-D-glucosidic linkages in cellulose, lichenin and cereal beta-D-glucans.</text>
        <dbReference type="EC" id="3.2.1.4"/>
    </reaction>
</comment>
<evidence type="ECO:0000256" key="10">
    <source>
        <dbReference type="ARBA" id="ARBA00023295"/>
    </source>
</evidence>
<dbReference type="InterPro" id="IPR014756">
    <property type="entry name" value="Ig_E-set"/>
</dbReference>
<dbReference type="InterPro" id="IPR012291">
    <property type="entry name" value="CBM2_carb-bd_dom_sf"/>
</dbReference>
<dbReference type="Pfam" id="PF17892">
    <property type="entry name" value="Cadherin_5"/>
    <property type="match status" value="1"/>
</dbReference>
<proteinExistence type="inferred from homology"/>
<dbReference type="Pfam" id="PF01270">
    <property type="entry name" value="Glyco_hydro_8"/>
    <property type="match status" value="1"/>
</dbReference>
<evidence type="ECO:0000256" key="4">
    <source>
        <dbReference type="ARBA" id="ARBA00022729"/>
    </source>
</evidence>
<evidence type="ECO:0000256" key="5">
    <source>
        <dbReference type="ARBA" id="ARBA00022737"/>
    </source>
</evidence>
<comment type="similarity">
    <text evidence="2">Belongs to the glycosyl hydrolase 8 (cellulase D) family.</text>
</comment>
<dbReference type="InterPro" id="IPR003644">
    <property type="entry name" value="Calx_beta"/>
</dbReference>
<dbReference type="KEGG" id="gfm:Enr17x_18400"/>
<dbReference type="OrthoDB" id="9803461at2"/>
<evidence type="ECO:0000256" key="11">
    <source>
        <dbReference type="ARBA" id="ARBA00023326"/>
    </source>
</evidence>
<evidence type="ECO:0000313" key="15">
    <source>
        <dbReference type="Proteomes" id="UP000318313"/>
    </source>
</evidence>
<sequence length="1594" mass="171585">MKRLYVNLLQWFMQQHITPRRSRAQKTRRFDSLESLEVRTMLAAHPLADAPDIQFQIEEDWGSGRTASLILTNDEASAFTDWQLEFDYSGEIQSLWNAEVENLGGGRYRITPPNWDNTLDVGESLSVGFVAVGNHSEPSGFAFLGSGSPGDPVDPDPDPDPDPVVGVPNKPSVSVLKDFTAGGYHVTLNLYAGAPAEQWKLYENGELIYESSLSGNTTPQTDSLHITNRAYGIFRYQVEVSNASGVTLSDEIVYVAGDASLISIEEVDVTGQALQTTIDQTTVEYTLASSSESAQFSVVTSNSRVINAEIVNGNTLRITGLEAGRASLRITDAETGEDRYIGVRVRTEDAQLPGLPDYVTIGSVSEDTTGDLAFWQDFDSSDPLTNKYVDSRYIYLNGGPISGWRSWDPDRVSSYVRESMKLGMIPQFVYYNIPDGGESYTTDLEHINSLSYMENYFRDLKYALDTIRTEAGDELVQMILEPDFIGYMMQNAGASASAISAMTSAAYSSGVLQQGVDPQFDNSVTGLIQAINYTISTYAPNVEFGWQFNLWASPGIETPIPGTGIVHLTDTLGVEAGRAAIAREAELIAEYYMEAGILSYGAGFISLDKYGLDAGAQNGAASNPEASTWFWNNDHWNNYLLIVQTLTETTDREMVLWQIPVGHINDSLATNPYDENGTFDPLTNTTRQYEDSAPTFFLGDTFTASGDRLDYFSTNEFGDDKLTVSGNTVTWGSHIEEARAAGVRQILFGAGVGISTDSIGSEPTDDYWWITKVQEYYQNPVPLDVVVDPPDEVEPVVSISGATVTEGGSGSVLATLTVSLSAPATEAVTVNYQTSNGTATAGDDYEAASGQVTFAVGESAKTITVRVFGDTQVESNEQFYVTLSSPSGATLDENLSSAANTILNDDVASETDVTVTTPFETPVTISIGTSAGDPDFASHVQQYVNGTLFPSQYSQEQLDAVVSDYYNQWKSDWLRVDPGGNGYRVIMDSSGRTTSEAQGYGMLILAHLDGYDPNAQAIFDGLFQYSRANPSQGNPDLMDWAQPDAYGNNSAFDGDADIAYALLVADAQWGSDGAVNYRQEAITIINAMYESTIGPDSHLPMLGDWVNPNGGQHNQWTTRTSDFMYGHFRAFEAATQTGAWDEVIAATQNVSTKLQQQSGTGLVPDFVIVDPVTGNVSPAPSGFLEVNDQHYWYNAGRVPWRIGTDAVLSGDAVSLAQAQMLSEFFQQSSGGNPSQILGGYALDGTPLNNWSDPFFRAAVGVSAMTGSDAADQAWLNSVFDSVATTHSNYYADSVSMLSMLVMSGNYISPTSSIGGSATLESFTQPAHGQVVDNQDGTLTYTPAADFSGDDSFTYTTVAESGSITTTTVLVTVEPFVVIVPEVSINDVTVTEGDSGSSLAVFTVTLDQPATEPVSVQYHTQDGAAIAGQDYQALSGQLVFQPGETTKTISVPILGDTVIESNEGFQVVLDQAVGVTLASSIGSGTIQDNDAPAPVGGVDFAVVNDWSSGFQGAIEISNESDEAWEGWILQFTFDGDITDIWNAEIVSHVGNTYVIRGASWNRDVPAGGTISFGFIATPGGLDDPLTDFILNGGLI</sequence>
<dbReference type="GO" id="GO:0008810">
    <property type="term" value="F:cellulase activity"/>
    <property type="evidence" value="ECO:0007669"/>
    <property type="project" value="UniProtKB-EC"/>
</dbReference>
<dbReference type="InterPro" id="IPR038081">
    <property type="entry name" value="CalX-like_sf"/>
</dbReference>
<dbReference type="InterPro" id="IPR012341">
    <property type="entry name" value="6hp_glycosidase-like_sf"/>
</dbReference>
<keyword evidence="7" id="KW-0106">Calcium</keyword>
<keyword evidence="9" id="KW-0406">Ion transport</keyword>
<feature type="domain" description="CBM2" evidence="13">
    <location>
        <begin position="42"/>
        <end position="151"/>
    </location>
</feature>
<keyword evidence="15" id="KW-1185">Reference proteome</keyword>
<keyword evidence="9" id="KW-0813">Transport</keyword>
<gene>
    <name evidence="14" type="ORF">Enr17x_18400</name>
</gene>
<feature type="domain" description="CBM2" evidence="13">
    <location>
        <begin position="1488"/>
        <end position="1594"/>
    </location>
</feature>
<dbReference type="SUPFAM" id="SSF49384">
    <property type="entry name" value="Carbohydrate-binding domain"/>
    <property type="match status" value="2"/>
</dbReference>
<dbReference type="PROSITE" id="PS00561">
    <property type="entry name" value="CBM2_A"/>
    <property type="match status" value="1"/>
</dbReference>
<dbReference type="PROSITE" id="PS51173">
    <property type="entry name" value="CBM2"/>
    <property type="match status" value="2"/>
</dbReference>
<dbReference type="InterPro" id="IPR002037">
    <property type="entry name" value="Glyco_hydro_8"/>
</dbReference>
<keyword evidence="11" id="KW-0624">Polysaccharide degradation</keyword>
<dbReference type="Gene3D" id="2.60.40.290">
    <property type="match status" value="2"/>
</dbReference>
<feature type="region of interest" description="Disordered" evidence="12">
    <location>
        <begin position="142"/>
        <end position="163"/>
    </location>
</feature>
<dbReference type="InterPro" id="IPR041690">
    <property type="entry name" value="Cadherin_5"/>
</dbReference>